<feature type="region of interest" description="Disordered" evidence="6">
    <location>
        <begin position="15"/>
        <end position="81"/>
    </location>
</feature>
<feature type="zinc finger region" description="C3H1-type" evidence="5">
    <location>
        <begin position="79"/>
        <end position="106"/>
    </location>
</feature>
<evidence type="ECO:0000259" key="7">
    <source>
        <dbReference type="PROSITE" id="PS50103"/>
    </source>
</evidence>
<dbReference type="InterPro" id="IPR036855">
    <property type="entry name" value="Znf_CCCH_sf"/>
</dbReference>
<dbReference type="GO" id="GO:0008270">
    <property type="term" value="F:zinc ion binding"/>
    <property type="evidence" value="ECO:0007669"/>
    <property type="project" value="UniProtKB-KW"/>
</dbReference>
<accession>A0AAD5LIR4</accession>
<feature type="zinc finger region" description="C3H1-type" evidence="5">
    <location>
        <begin position="134"/>
        <end position="156"/>
    </location>
</feature>
<feature type="compositionally biased region" description="Pro residues" evidence="6">
    <location>
        <begin position="68"/>
        <end position="81"/>
    </location>
</feature>
<name>A0AAD5LIR4_PYTIN</name>
<evidence type="ECO:0000256" key="3">
    <source>
        <dbReference type="ARBA" id="ARBA00022771"/>
    </source>
</evidence>
<keyword evidence="3 5" id="KW-0863">Zinc-finger</keyword>
<dbReference type="GO" id="GO:0000209">
    <property type="term" value="P:protein polyubiquitination"/>
    <property type="evidence" value="ECO:0007669"/>
    <property type="project" value="InterPro"/>
</dbReference>
<evidence type="ECO:0000313" key="8">
    <source>
        <dbReference type="EMBL" id="KAJ0402642.1"/>
    </source>
</evidence>
<keyword evidence="9" id="KW-1185">Reference proteome</keyword>
<dbReference type="Gene3D" id="4.10.1000.10">
    <property type="entry name" value="Zinc finger, CCCH-type"/>
    <property type="match status" value="2"/>
</dbReference>
<dbReference type="EMBL" id="JAKCXM010000097">
    <property type="protein sequence ID" value="KAJ0402642.1"/>
    <property type="molecule type" value="Genomic_DNA"/>
</dbReference>
<evidence type="ECO:0000256" key="6">
    <source>
        <dbReference type="SAM" id="MobiDB-lite"/>
    </source>
</evidence>
<feature type="domain" description="C3H1-type" evidence="7">
    <location>
        <begin position="79"/>
        <end position="106"/>
    </location>
</feature>
<evidence type="ECO:0000256" key="4">
    <source>
        <dbReference type="ARBA" id="ARBA00022833"/>
    </source>
</evidence>
<dbReference type="InterPro" id="IPR045072">
    <property type="entry name" value="MKRN-like"/>
</dbReference>
<dbReference type="AlphaFoldDB" id="A0AAD5LIR4"/>
<dbReference type="GO" id="GO:0061630">
    <property type="term" value="F:ubiquitin protein ligase activity"/>
    <property type="evidence" value="ECO:0007669"/>
    <property type="project" value="InterPro"/>
</dbReference>
<protein>
    <recommendedName>
        <fullName evidence="7">C3H1-type domain-containing protein</fullName>
    </recommendedName>
</protein>
<dbReference type="Pfam" id="PF18044">
    <property type="entry name" value="zf-CCCH_4"/>
    <property type="match status" value="2"/>
</dbReference>
<dbReference type="InterPro" id="IPR000571">
    <property type="entry name" value="Znf_CCCH"/>
</dbReference>
<organism evidence="8 9">
    <name type="scientific">Pythium insidiosum</name>
    <name type="common">Pythiosis disease agent</name>
    <dbReference type="NCBI Taxonomy" id="114742"/>
    <lineage>
        <taxon>Eukaryota</taxon>
        <taxon>Sar</taxon>
        <taxon>Stramenopiles</taxon>
        <taxon>Oomycota</taxon>
        <taxon>Peronosporomycetes</taxon>
        <taxon>Pythiales</taxon>
        <taxon>Pythiaceae</taxon>
        <taxon>Pythium</taxon>
    </lineage>
</organism>
<dbReference type="InterPro" id="IPR041367">
    <property type="entry name" value="Znf-CCCH_4"/>
</dbReference>
<keyword evidence="2" id="KW-0677">Repeat</keyword>
<dbReference type="PANTHER" id="PTHR11224:SF10">
    <property type="entry name" value="IP09428P-RELATED"/>
    <property type="match status" value="1"/>
</dbReference>
<feature type="domain" description="C3H1-type" evidence="7">
    <location>
        <begin position="134"/>
        <end position="156"/>
    </location>
</feature>
<evidence type="ECO:0000313" key="9">
    <source>
        <dbReference type="Proteomes" id="UP001209570"/>
    </source>
</evidence>
<dbReference type="Proteomes" id="UP001209570">
    <property type="component" value="Unassembled WGS sequence"/>
</dbReference>
<evidence type="ECO:0000256" key="5">
    <source>
        <dbReference type="PROSITE-ProRule" id="PRU00723"/>
    </source>
</evidence>
<comment type="caution">
    <text evidence="8">The sequence shown here is derived from an EMBL/GenBank/DDBJ whole genome shotgun (WGS) entry which is preliminary data.</text>
</comment>
<dbReference type="SUPFAM" id="SSF90229">
    <property type="entry name" value="CCCH zinc finger"/>
    <property type="match status" value="2"/>
</dbReference>
<feature type="compositionally biased region" description="Acidic residues" evidence="6">
    <location>
        <begin position="51"/>
        <end position="61"/>
    </location>
</feature>
<dbReference type="SMART" id="SM00356">
    <property type="entry name" value="ZnF_C3H1"/>
    <property type="match status" value="2"/>
</dbReference>
<keyword evidence="4 5" id="KW-0862">Zinc</keyword>
<proteinExistence type="predicted"/>
<dbReference type="PANTHER" id="PTHR11224">
    <property type="entry name" value="MAKORIN-RELATED"/>
    <property type="match status" value="1"/>
</dbReference>
<reference evidence="8" key="1">
    <citation type="submission" date="2021-12" db="EMBL/GenBank/DDBJ databases">
        <title>Prjna785345.</title>
        <authorList>
            <person name="Rujirawat T."/>
            <person name="Krajaejun T."/>
        </authorList>
    </citation>
    <scope>NUCLEOTIDE SEQUENCE</scope>
    <source>
        <strain evidence="8">Pi057C3</strain>
    </source>
</reference>
<dbReference type="PROSITE" id="PS50103">
    <property type="entry name" value="ZF_C3H1"/>
    <property type="match status" value="2"/>
</dbReference>
<sequence>MLTRIAVFVSVCSSQHAEAPVSRRRFESNDSSSSDDVYGYSRGSDGWEFHDYEDEADDDVEAPQRARSPPPPPPTTQGPPPPTLCRFFVLGKCRFGSQCTYSHEIPKVLQEHTRGGTSHVSSELMAAVAVLMVDCPYYQRGHCKYGDRCRLRHAPPLPASFAAAPVTVAPPTAAPPTTTGTSNTNASPQEFTCGICLEDVVKLGKHFGLMASNYIVPSLKFCTGAEKEKVVEDYKRHLAIRECKYFNGSLG</sequence>
<feature type="compositionally biased region" description="Low complexity" evidence="6">
    <location>
        <begin position="29"/>
        <end position="44"/>
    </location>
</feature>
<keyword evidence="1 5" id="KW-0479">Metal-binding</keyword>
<evidence type="ECO:0000256" key="1">
    <source>
        <dbReference type="ARBA" id="ARBA00022723"/>
    </source>
</evidence>
<gene>
    <name evidence="8" type="ORF">P43SY_007507</name>
</gene>
<evidence type="ECO:0000256" key="2">
    <source>
        <dbReference type="ARBA" id="ARBA00022737"/>
    </source>
</evidence>